<gene>
    <name evidence="2" type="ORF">BO94DRAFT_164649</name>
</gene>
<dbReference type="Gene3D" id="1.10.220.160">
    <property type="match status" value="1"/>
</dbReference>
<dbReference type="PANTHER" id="PTHR12197:SF292">
    <property type="entry name" value="SET DOMAIN-CONTAINING PROTEIN"/>
    <property type="match status" value="1"/>
</dbReference>
<comment type="caution">
    <text evidence="2">The sequence shown here is derived from an EMBL/GenBank/DDBJ whole genome shotgun (WGS) entry which is preliminary data.</text>
</comment>
<dbReference type="InterPro" id="IPR001214">
    <property type="entry name" value="SET_dom"/>
</dbReference>
<dbReference type="Gene3D" id="2.170.270.10">
    <property type="entry name" value="SET domain"/>
    <property type="match status" value="1"/>
</dbReference>
<dbReference type="CDD" id="cd20071">
    <property type="entry name" value="SET_SMYD"/>
    <property type="match status" value="1"/>
</dbReference>
<evidence type="ECO:0000313" key="2">
    <source>
        <dbReference type="EMBL" id="PWY79354.1"/>
    </source>
</evidence>
<organism evidence="2 3">
    <name type="scientific">Aspergillus sclerotioniger CBS 115572</name>
    <dbReference type="NCBI Taxonomy" id="1450535"/>
    <lineage>
        <taxon>Eukaryota</taxon>
        <taxon>Fungi</taxon>
        <taxon>Dikarya</taxon>
        <taxon>Ascomycota</taxon>
        <taxon>Pezizomycotina</taxon>
        <taxon>Eurotiomycetes</taxon>
        <taxon>Eurotiomycetidae</taxon>
        <taxon>Eurotiales</taxon>
        <taxon>Aspergillaceae</taxon>
        <taxon>Aspergillus</taxon>
        <taxon>Aspergillus subgen. Circumdati</taxon>
    </lineage>
</organism>
<dbReference type="RefSeq" id="XP_025464926.1">
    <property type="nucleotide sequence ID" value="XM_025605893.1"/>
</dbReference>
<dbReference type="InterPro" id="IPR050869">
    <property type="entry name" value="H3K4_H4K5_MeTrfase"/>
</dbReference>
<dbReference type="PANTHER" id="PTHR12197">
    <property type="entry name" value="HISTONE-LYSINE N-METHYLTRANSFERASE SMYD"/>
    <property type="match status" value="1"/>
</dbReference>
<dbReference type="Pfam" id="PF00856">
    <property type="entry name" value="SET"/>
    <property type="match status" value="1"/>
</dbReference>
<accession>A0A317VYB6</accession>
<dbReference type="PROSITE" id="PS50280">
    <property type="entry name" value="SET"/>
    <property type="match status" value="1"/>
</dbReference>
<dbReference type="Proteomes" id="UP000246702">
    <property type="component" value="Unassembled WGS sequence"/>
</dbReference>
<name>A0A317VYB6_9EURO</name>
<dbReference type="GeneID" id="37108036"/>
<feature type="domain" description="SET" evidence="1">
    <location>
        <begin position="14"/>
        <end position="278"/>
    </location>
</feature>
<reference evidence="2 3" key="1">
    <citation type="submission" date="2016-12" db="EMBL/GenBank/DDBJ databases">
        <title>The genomes of Aspergillus section Nigri reveals drivers in fungal speciation.</title>
        <authorList>
            <consortium name="DOE Joint Genome Institute"/>
            <person name="Vesth T.C."/>
            <person name="Nybo J."/>
            <person name="Theobald S."/>
            <person name="Brandl J."/>
            <person name="Frisvad J.C."/>
            <person name="Nielsen K.F."/>
            <person name="Lyhne E.K."/>
            <person name="Kogle M.E."/>
            <person name="Kuo A."/>
            <person name="Riley R."/>
            <person name="Clum A."/>
            <person name="Nolan M."/>
            <person name="Lipzen A."/>
            <person name="Salamov A."/>
            <person name="Henrissat B."/>
            <person name="Wiebenga A."/>
            <person name="De Vries R.P."/>
            <person name="Grigoriev I.V."/>
            <person name="Mortensen U.H."/>
            <person name="Andersen M.R."/>
            <person name="Baker S.E."/>
        </authorList>
    </citation>
    <scope>NUCLEOTIDE SEQUENCE [LARGE SCALE GENOMIC DNA]</scope>
    <source>
        <strain evidence="2 3">CBS 115572</strain>
    </source>
</reference>
<dbReference type="InterPro" id="IPR046341">
    <property type="entry name" value="SET_dom_sf"/>
</dbReference>
<dbReference type="EMBL" id="MSFK01000023">
    <property type="protein sequence ID" value="PWY79354.1"/>
    <property type="molecule type" value="Genomic_DNA"/>
</dbReference>
<evidence type="ECO:0000313" key="3">
    <source>
        <dbReference type="Proteomes" id="UP000246702"/>
    </source>
</evidence>
<protein>
    <recommendedName>
        <fullName evidence="1">SET domain-containing protein</fullName>
    </recommendedName>
</protein>
<proteinExistence type="predicted"/>
<dbReference type="SUPFAM" id="SSF82199">
    <property type="entry name" value="SET domain"/>
    <property type="match status" value="1"/>
</dbReference>
<keyword evidence="3" id="KW-1185">Reference proteome</keyword>
<evidence type="ECO:0000259" key="1">
    <source>
        <dbReference type="PROSITE" id="PS50280"/>
    </source>
</evidence>
<dbReference type="AlphaFoldDB" id="A0A317VYB6"/>
<sequence>MPAPSTQASLHLHPNLGQTQHPLKGRALVAANGPIRAGELVMADVPYAVLPTVTADDTICSNPGCSRRIPGYASSMTCEHNCSPAVRWCSPTCKHQDRRRHGFECGWLKHNSPELRQVSDHDYHMLWIVVRMLAARSLELEQEMGENELPNDVFASGWPGVQLLRSNRQAWPTAQVQHWRELARNYLQGDDCGLPVTLDLESLVELICAEETNVFELCPGPTEMNRGEPYGLAVFLRVTIANHSCVPNVSHQADGQGRMIVTALRDLAKGEECCTSYFDLAESVDVQARREKTEGLFTFTCTCSRCLAETATVA</sequence>
<dbReference type="OrthoDB" id="1028014at2759"/>
<dbReference type="STRING" id="1450535.A0A317VYB6"/>
<dbReference type="Gene3D" id="6.10.140.2220">
    <property type="match status" value="1"/>
</dbReference>